<feature type="domain" description="NADPH-dependent FMN reductase-like" evidence="3">
    <location>
        <begin position="1"/>
        <end position="149"/>
    </location>
</feature>
<accession>A0ABT4JUH7</accession>
<reference evidence="4" key="1">
    <citation type="submission" date="2022-12" db="EMBL/GenBank/DDBJ databases">
        <title>Marinomonas 15G1-11 sp. nov, isolated from marine algae.</title>
        <authorList>
            <person name="Butt M."/>
            <person name="Choi D.G."/>
            <person name="Kim J.M."/>
            <person name="Lee J.K."/>
            <person name="Baek J.H."/>
            <person name="Jeon C.O."/>
        </authorList>
    </citation>
    <scope>NUCLEOTIDE SEQUENCE</scope>
    <source>
        <strain evidence="4">15G1-11</strain>
    </source>
</reference>
<dbReference type="Pfam" id="PF03358">
    <property type="entry name" value="FMN_red"/>
    <property type="match status" value="1"/>
</dbReference>
<comment type="caution">
    <text evidence="4">The sequence shown here is derived from an EMBL/GenBank/DDBJ whole genome shotgun (WGS) entry which is preliminary data.</text>
</comment>
<name>A0ABT4JUH7_9GAMM</name>
<dbReference type="Gene3D" id="3.40.50.360">
    <property type="match status" value="1"/>
</dbReference>
<dbReference type="InterPro" id="IPR050712">
    <property type="entry name" value="NAD(P)H-dep_reductase"/>
</dbReference>
<protein>
    <submittedName>
        <fullName evidence="4">NAD(P)H-dependent oxidoreductase</fullName>
    </submittedName>
</protein>
<gene>
    <name evidence="4" type="ORF">O1D97_10125</name>
</gene>
<dbReference type="SUPFAM" id="SSF52218">
    <property type="entry name" value="Flavoproteins"/>
    <property type="match status" value="1"/>
</dbReference>
<sequence length="189" mass="20750">MKVFAFGASGSNTSINQKLALFAANKLPCSTDIELSTLTEDDFDLPLFTAQKEQELEQTFGNKAHPKAQAFLDNIAAADLVIVSFAEHNGNYSAAFKNLFDWSTRIEQKIFQNKPTLLLATSPGVRGGKSVLEIAEKSLPRFGAALVGALSIPSFFDAFDENMTLLRNDELSYKMDTLLKDLLSYAEKA</sequence>
<evidence type="ECO:0000313" key="5">
    <source>
        <dbReference type="Proteomes" id="UP001149719"/>
    </source>
</evidence>
<dbReference type="Proteomes" id="UP001149719">
    <property type="component" value="Unassembled WGS sequence"/>
</dbReference>
<keyword evidence="2" id="KW-0288">FMN</keyword>
<dbReference type="PANTHER" id="PTHR30543:SF21">
    <property type="entry name" value="NAD(P)H-DEPENDENT FMN REDUCTASE LOT6"/>
    <property type="match status" value="1"/>
</dbReference>
<proteinExistence type="predicted"/>
<organism evidence="4 5">
    <name type="scientific">Marinomonas phaeophyticola</name>
    <dbReference type="NCBI Taxonomy" id="3004091"/>
    <lineage>
        <taxon>Bacteria</taxon>
        <taxon>Pseudomonadati</taxon>
        <taxon>Pseudomonadota</taxon>
        <taxon>Gammaproteobacteria</taxon>
        <taxon>Oceanospirillales</taxon>
        <taxon>Oceanospirillaceae</taxon>
        <taxon>Marinomonas</taxon>
    </lineage>
</organism>
<keyword evidence="2" id="KW-0285">Flavoprotein</keyword>
<dbReference type="PANTHER" id="PTHR30543">
    <property type="entry name" value="CHROMATE REDUCTASE"/>
    <property type="match status" value="1"/>
</dbReference>
<dbReference type="RefSeq" id="WP_269125254.1">
    <property type="nucleotide sequence ID" value="NZ_JAPUBN010000015.1"/>
</dbReference>
<evidence type="ECO:0000259" key="3">
    <source>
        <dbReference type="Pfam" id="PF03358"/>
    </source>
</evidence>
<evidence type="ECO:0000313" key="4">
    <source>
        <dbReference type="EMBL" id="MCZ2721999.1"/>
    </source>
</evidence>
<dbReference type="EMBL" id="JAPUBN010000015">
    <property type="protein sequence ID" value="MCZ2721999.1"/>
    <property type="molecule type" value="Genomic_DNA"/>
</dbReference>
<comment type="cofactor">
    <cofactor evidence="1">
        <name>FMN</name>
        <dbReference type="ChEBI" id="CHEBI:58210"/>
    </cofactor>
</comment>
<evidence type="ECO:0000256" key="2">
    <source>
        <dbReference type="ARBA" id="ARBA00022643"/>
    </source>
</evidence>
<dbReference type="InterPro" id="IPR005025">
    <property type="entry name" value="FMN_Rdtase-like_dom"/>
</dbReference>
<evidence type="ECO:0000256" key="1">
    <source>
        <dbReference type="ARBA" id="ARBA00001917"/>
    </source>
</evidence>
<keyword evidence="5" id="KW-1185">Reference proteome</keyword>
<dbReference type="InterPro" id="IPR029039">
    <property type="entry name" value="Flavoprotein-like_sf"/>
</dbReference>